<keyword evidence="6" id="KW-0503">Monooxygenase</keyword>
<name>A0A433Q9J3_9FUNG</name>
<evidence type="ECO:0000256" key="2">
    <source>
        <dbReference type="ARBA" id="ARBA00010617"/>
    </source>
</evidence>
<dbReference type="Pfam" id="PF00067">
    <property type="entry name" value="p450"/>
    <property type="match status" value="3"/>
</dbReference>
<dbReference type="GO" id="GO:0005506">
    <property type="term" value="F:iron ion binding"/>
    <property type="evidence" value="ECO:0007669"/>
    <property type="project" value="InterPro"/>
</dbReference>
<evidence type="ECO:0000256" key="7">
    <source>
        <dbReference type="SAM" id="Phobius"/>
    </source>
</evidence>
<dbReference type="PRINTS" id="PR00463">
    <property type="entry name" value="EP450I"/>
</dbReference>
<dbReference type="InterPro" id="IPR001128">
    <property type="entry name" value="Cyt_P450"/>
</dbReference>
<dbReference type="PROSITE" id="PS00086">
    <property type="entry name" value="CYTOCHROME_P450"/>
    <property type="match status" value="1"/>
</dbReference>
<keyword evidence="5 6" id="KW-0349">Heme</keyword>
<feature type="binding site" description="axial binding residue" evidence="5">
    <location>
        <position position="519"/>
    </location>
    <ligand>
        <name>heme</name>
        <dbReference type="ChEBI" id="CHEBI:30413"/>
    </ligand>
    <ligandPart>
        <name>Fe</name>
        <dbReference type="ChEBI" id="CHEBI:18248"/>
    </ligandPart>
</feature>
<keyword evidence="3 5" id="KW-0479">Metal-binding</keyword>
<evidence type="ECO:0000256" key="4">
    <source>
        <dbReference type="ARBA" id="ARBA00023004"/>
    </source>
</evidence>
<evidence type="ECO:0000256" key="1">
    <source>
        <dbReference type="ARBA" id="ARBA00001971"/>
    </source>
</evidence>
<gene>
    <name evidence="8" type="ORF">BC938DRAFT_470751</name>
</gene>
<dbReference type="InterPro" id="IPR017972">
    <property type="entry name" value="Cyt_P450_CS"/>
</dbReference>
<organism evidence="8 9">
    <name type="scientific">Jimgerdemannia flammicorona</name>
    <dbReference type="NCBI Taxonomy" id="994334"/>
    <lineage>
        <taxon>Eukaryota</taxon>
        <taxon>Fungi</taxon>
        <taxon>Fungi incertae sedis</taxon>
        <taxon>Mucoromycota</taxon>
        <taxon>Mucoromycotina</taxon>
        <taxon>Endogonomycetes</taxon>
        <taxon>Endogonales</taxon>
        <taxon>Endogonaceae</taxon>
        <taxon>Jimgerdemannia</taxon>
    </lineage>
</organism>
<comment type="similarity">
    <text evidence="2 6">Belongs to the cytochrome P450 family.</text>
</comment>
<keyword evidence="7" id="KW-0472">Membrane</keyword>
<keyword evidence="9" id="KW-1185">Reference proteome</keyword>
<dbReference type="InterPro" id="IPR036396">
    <property type="entry name" value="Cyt_P450_sf"/>
</dbReference>
<dbReference type="EMBL" id="RBNJ01010412">
    <property type="protein sequence ID" value="RUS26455.1"/>
    <property type="molecule type" value="Genomic_DNA"/>
</dbReference>
<dbReference type="AlphaFoldDB" id="A0A433Q9J3"/>
<dbReference type="GO" id="GO:0020037">
    <property type="term" value="F:heme binding"/>
    <property type="evidence" value="ECO:0007669"/>
    <property type="project" value="InterPro"/>
</dbReference>
<dbReference type="GO" id="GO:0004497">
    <property type="term" value="F:monooxygenase activity"/>
    <property type="evidence" value="ECO:0007669"/>
    <property type="project" value="UniProtKB-KW"/>
</dbReference>
<dbReference type="InterPro" id="IPR050121">
    <property type="entry name" value="Cytochrome_P450_monoxygenase"/>
</dbReference>
<evidence type="ECO:0000256" key="6">
    <source>
        <dbReference type="RuleBase" id="RU000461"/>
    </source>
</evidence>
<dbReference type="Proteomes" id="UP000274822">
    <property type="component" value="Unassembled WGS sequence"/>
</dbReference>
<keyword evidence="7" id="KW-1133">Transmembrane helix</keyword>
<dbReference type="SUPFAM" id="SSF48264">
    <property type="entry name" value="Cytochrome P450"/>
    <property type="match status" value="1"/>
</dbReference>
<dbReference type="GO" id="GO:0016705">
    <property type="term" value="F:oxidoreductase activity, acting on paired donors, with incorporation or reduction of molecular oxygen"/>
    <property type="evidence" value="ECO:0007669"/>
    <property type="project" value="InterPro"/>
</dbReference>
<keyword evidence="7" id="KW-0812">Transmembrane</keyword>
<evidence type="ECO:0000313" key="8">
    <source>
        <dbReference type="EMBL" id="RUS26455.1"/>
    </source>
</evidence>
<proteinExistence type="inferred from homology"/>
<dbReference type="InterPro" id="IPR002401">
    <property type="entry name" value="Cyt_P450_E_grp-I"/>
</dbReference>
<accession>A0A433Q9J3</accession>
<dbReference type="PRINTS" id="PR00385">
    <property type="entry name" value="P450"/>
</dbReference>
<dbReference type="PANTHER" id="PTHR24305:SF166">
    <property type="entry name" value="CYTOCHROME P450 12A4, MITOCHONDRIAL-RELATED"/>
    <property type="match status" value="1"/>
</dbReference>
<dbReference type="PANTHER" id="PTHR24305">
    <property type="entry name" value="CYTOCHROME P450"/>
    <property type="match status" value="1"/>
</dbReference>
<sequence>MSLVASLSDLFYPAPLILLLTLLLLTHHYLRRARDPLRTLPTLPRSLLHPLDVLHCHRTGADPYAKLATLVQDPRHRQLCVSRGWDATAVIVSDPSLIRDLLVRRLANYGAGHTVQRSSAIRETNEMFSGGPHVGNTRDDDWRWRRANLVPLFQPRRLVPALLPFLCGRVNRMCEQLERCAKEGGTLNVDAEMMIMTLDVINKYVFGLGNDELDFQDVGGVHKLGPQFGLVIRHTFSPWPRLPLIGRTHWVRQVFTTSRAPIDAFISRSLAHTLSDPTLLVGTVPPVAACLAPLYAPLSDPTNYANLRRDLYTLVFAGHDTTSHTAAFAFGLLARRRDLQERCAKEAREVLGEGVINPEEIKMEMLARLSYISAVIREVQRLYPAAAFVSVEPKVDIEIGGYVVPAGRFPFYYSNLVYPEITFSSSPDNNTPTLHPLRIGTEIMCNIRGAYALSTLFPDPSKFDPSRWLSNSSASIFEDLASAAAAPTGESVAEPAKDTPSSASNPLPELAFGLGAHACLGRNLAMLELRAVLAIVLARFELLPREGEENEDVKSMTVFTLAPVGGVWLRVRER</sequence>
<comment type="cofactor">
    <cofactor evidence="1 5">
        <name>heme</name>
        <dbReference type="ChEBI" id="CHEBI:30413"/>
    </cofactor>
</comment>
<feature type="transmembrane region" description="Helical" evidence="7">
    <location>
        <begin position="12"/>
        <end position="30"/>
    </location>
</feature>
<keyword evidence="6" id="KW-0560">Oxidoreductase</keyword>
<evidence type="ECO:0000313" key="9">
    <source>
        <dbReference type="Proteomes" id="UP000274822"/>
    </source>
</evidence>
<evidence type="ECO:0000256" key="5">
    <source>
        <dbReference type="PIRSR" id="PIRSR602401-1"/>
    </source>
</evidence>
<evidence type="ECO:0000256" key="3">
    <source>
        <dbReference type="ARBA" id="ARBA00022723"/>
    </source>
</evidence>
<comment type="caution">
    <text evidence="8">The sequence shown here is derived from an EMBL/GenBank/DDBJ whole genome shotgun (WGS) entry which is preliminary data.</text>
</comment>
<dbReference type="CDD" id="cd00302">
    <property type="entry name" value="cytochrome_P450"/>
    <property type="match status" value="1"/>
</dbReference>
<protein>
    <submittedName>
        <fullName evidence="8">Cytochrome P450</fullName>
    </submittedName>
</protein>
<dbReference type="Gene3D" id="1.10.630.10">
    <property type="entry name" value="Cytochrome P450"/>
    <property type="match status" value="1"/>
</dbReference>
<keyword evidence="4 5" id="KW-0408">Iron</keyword>
<reference evidence="8 9" key="1">
    <citation type="journal article" date="2018" name="New Phytol.">
        <title>Phylogenomics of Endogonaceae and evolution of mycorrhizas within Mucoromycota.</title>
        <authorList>
            <person name="Chang Y."/>
            <person name="Desiro A."/>
            <person name="Na H."/>
            <person name="Sandor L."/>
            <person name="Lipzen A."/>
            <person name="Clum A."/>
            <person name="Barry K."/>
            <person name="Grigoriev I.V."/>
            <person name="Martin F.M."/>
            <person name="Stajich J.E."/>
            <person name="Smith M.E."/>
            <person name="Bonito G."/>
            <person name="Spatafora J.W."/>
        </authorList>
    </citation>
    <scope>NUCLEOTIDE SEQUENCE [LARGE SCALE GENOMIC DNA]</scope>
    <source>
        <strain evidence="8 9">AD002</strain>
    </source>
</reference>